<dbReference type="InterPro" id="IPR027417">
    <property type="entry name" value="P-loop_NTPase"/>
</dbReference>
<keyword evidence="5" id="KW-1185">Reference proteome</keyword>
<reference evidence="5" key="1">
    <citation type="journal article" date="2019" name="Int. J. Syst. Evol. Microbiol.">
        <title>The Global Catalogue of Microorganisms (GCM) 10K type strain sequencing project: providing services to taxonomists for standard genome sequencing and annotation.</title>
        <authorList>
            <consortium name="The Broad Institute Genomics Platform"/>
            <consortium name="The Broad Institute Genome Sequencing Center for Infectious Disease"/>
            <person name="Wu L."/>
            <person name="Ma J."/>
        </authorList>
    </citation>
    <scope>NUCLEOTIDE SEQUENCE [LARGE SCALE GENOMIC DNA]</scope>
    <source>
        <strain evidence="5">CGMCC 4.7093</strain>
    </source>
</reference>
<dbReference type="SMART" id="SM00421">
    <property type="entry name" value="HTH_LUXR"/>
    <property type="match status" value="1"/>
</dbReference>
<dbReference type="CDD" id="cd06170">
    <property type="entry name" value="LuxR_C_like"/>
    <property type="match status" value="1"/>
</dbReference>
<sequence>MVGRDAEIDALDRLLRDIRGRGTAVLVRGEAGIGKSALLRLVRDTAAERGLRVLGATGVESEMTLPFAGLHQLVRPLFDRLPALPAPQRRALTAAFGMNDDAAPELFLIGLAALTLISDSAADRPLVLLVDDAHWLDGPSADVLGFVARRLESEAVVLVAAQRDGFPPVLTGSGLEEQHLERLDPRSADEVLTRRAPHLDAVARRRLLTAAAGHPLALWELPLEGMQDDCAPPTLTVRLEHAFAARLPGLPEVTRDLLLVITLEDEGILGEALAATSALRGDQVTAEALVPAVEVGLVVTDGETLGFRHPLVRQAIRQQSTLLERRQAHLALARTLPEPDRQVWHRSAATDAPDDALAAALEEAGARAQRRGGVASAQAALERAARLSADPAQRVRRYLQAAELAFEWGRPDIVDRLLHETADLDVPARERTRLTVIRDNFDEGIHDVRAGTLRLADVAEAAAADGRTDQALMFLQTASLRCNWAAADAPVRARVLEVVEQALDPDDVFALEAIGYVAPFDRGAHVVERLRVLASGPLDPARTRAAGFALSNAGDLPLAVELLGSTVPDLRADGRLGVLGRVLMVQGWSAFNLGRFDMAATATDEAVRLAADAGLPLVRALALVVRSAVSAIRGAQDAEERFAEAARLGLEVDSSGVLGVVQLARGVVALNRGRHQEAWEELVRLSDPSDPAYHGVVRTYAAGELVEAAVHSGRRAEVEPIVADLEAIAARTPSPLLHVGLRYGRALLAPDDEAEEHFATALAADLGSWPFARARLQLAHGAWLRRSRRAAESRAPLRAARDAFDALGAAAWGDRARQELRAAGEQSRPRTPEAREQLSPQELLIAELAADGLSNREIGARLYLSHRTVGTHLHRIFPKLGITTRVALRAAIGP</sequence>
<keyword evidence="2 4" id="KW-0067">ATP-binding</keyword>
<dbReference type="SUPFAM" id="SSF52540">
    <property type="entry name" value="P-loop containing nucleoside triphosphate hydrolases"/>
    <property type="match status" value="1"/>
</dbReference>
<evidence type="ECO:0000256" key="1">
    <source>
        <dbReference type="ARBA" id="ARBA00022741"/>
    </source>
</evidence>
<organism evidence="4 5">
    <name type="scientific">Actinomycetospora atypica</name>
    <dbReference type="NCBI Taxonomy" id="1290095"/>
    <lineage>
        <taxon>Bacteria</taxon>
        <taxon>Bacillati</taxon>
        <taxon>Actinomycetota</taxon>
        <taxon>Actinomycetes</taxon>
        <taxon>Pseudonocardiales</taxon>
        <taxon>Pseudonocardiaceae</taxon>
        <taxon>Actinomycetospora</taxon>
    </lineage>
</organism>
<protein>
    <submittedName>
        <fullName evidence="4">ATP-binding protein</fullName>
    </submittedName>
</protein>
<dbReference type="InterPro" id="IPR016032">
    <property type="entry name" value="Sig_transdc_resp-reg_C-effctor"/>
</dbReference>
<accession>A0ABV9YNX2</accession>
<dbReference type="InterPro" id="IPR000792">
    <property type="entry name" value="Tscrpt_reg_LuxR_C"/>
</dbReference>
<comment type="caution">
    <text evidence="4">The sequence shown here is derived from an EMBL/GenBank/DDBJ whole genome shotgun (WGS) entry which is preliminary data.</text>
</comment>
<dbReference type="GO" id="GO:0005524">
    <property type="term" value="F:ATP binding"/>
    <property type="evidence" value="ECO:0007669"/>
    <property type="project" value="UniProtKB-KW"/>
</dbReference>
<name>A0ABV9YNX2_9PSEU</name>
<dbReference type="PROSITE" id="PS50043">
    <property type="entry name" value="HTH_LUXR_2"/>
    <property type="match status" value="1"/>
</dbReference>
<dbReference type="Proteomes" id="UP001595947">
    <property type="component" value="Unassembled WGS sequence"/>
</dbReference>
<evidence type="ECO:0000313" key="4">
    <source>
        <dbReference type="EMBL" id="MFC5063677.1"/>
    </source>
</evidence>
<gene>
    <name evidence="4" type="ORF">ACFPBZ_15755</name>
</gene>
<keyword evidence="1" id="KW-0547">Nucleotide-binding</keyword>
<evidence type="ECO:0000259" key="3">
    <source>
        <dbReference type="PROSITE" id="PS50043"/>
    </source>
</evidence>
<feature type="domain" description="HTH luxR-type" evidence="3">
    <location>
        <begin position="831"/>
        <end position="894"/>
    </location>
</feature>
<dbReference type="EMBL" id="JBHSIV010000015">
    <property type="protein sequence ID" value="MFC5063677.1"/>
    <property type="molecule type" value="Genomic_DNA"/>
</dbReference>
<dbReference type="Pfam" id="PF13191">
    <property type="entry name" value="AAA_16"/>
    <property type="match status" value="1"/>
</dbReference>
<evidence type="ECO:0000313" key="5">
    <source>
        <dbReference type="Proteomes" id="UP001595947"/>
    </source>
</evidence>
<proteinExistence type="predicted"/>
<evidence type="ECO:0000256" key="2">
    <source>
        <dbReference type="ARBA" id="ARBA00022840"/>
    </source>
</evidence>
<dbReference type="SUPFAM" id="SSF46894">
    <property type="entry name" value="C-terminal effector domain of the bipartite response regulators"/>
    <property type="match status" value="1"/>
</dbReference>
<dbReference type="Pfam" id="PF00196">
    <property type="entry name" value="GerE"/>
    <property type="match status" value="1"/>
</dbReference>
<dbReference type="PRINTS" id="PR00038">
    <property type="entry name" value="HTHLUXR"/>
</dbReference>
<dbReference type="RefSeq" id="WP_378037023.1">
    <property type="nucleotide sequence ID" value="NZ_JBHSIV010000015.1"/>
</dbReference>
<dbReference type="InterPro" id="IPR041664">
    <property type="entry name" value="AAA_16"/>
</dbReference>
<dbReference type="Gene3D" id="1.10.10.10">
    <property type="entry name" value="Winged helix-like DNA-binding domain superfamily/Winged helix DNA-binding domain"/>
    <property type="match status" value="1"/>
</dbReference>
<dbReference type="PANTHER" id="PTHR16305:SF35">
    <property type="entry name" value="TRANSCRIPTIONAL ACTIVATOR DOMAIN"/>
    <property type="match status" value="1"/>
</dbReference>
<dbReference type="InterPro" id="IPR036388">
    <property type="entry name" value="WH-like_DNA-bd_sf"/>
</dbReference>
<dbReference type="PANTHER" id="PTHR16305">
    <property type="entry name" value="TESTICULAR SOLUBLE ADENYLYL CYCLASE"/>
    <property type="match status" value="1"/>
</dbReference>
<dbReference type="PROSITE" id="PS00622">
    <property type="entry name" value="HTH_LUXR_1"/>
    <property type="match status" value="1"/>
</dbReference>